<dbReference type="PANTHER" id="PTHR33137">
    <property type="entry name" value="MEDIATOR OF RNA POLYMERASE II TRANSCRIPTION SUBUNIT 15A-RELATED"/>
    <property type="match status" value="1"/>
</dbReference>
<accession>A0ABR2MT93</accession>
<evidence type="ECO:0000313" key="4">
    <source>
        <dbReference type="Proteomes" id="UP001412067"/>
    </source>
</evidence>
<comment type="caution">
    <text evidence="3">The sequence shown here is derived from an EMBL/GenBank/DDBJ whole genome shotgun (WGS) entry which is preliminary data.</text>
</comment>
<feature type="region of interest" description="Disordered" evidence="1">
    <location>
        <begin position="353"/>
        <end position="403"/>
    </location>
</feature>
<feature type="compositionally biased region" description="Low complexity" evidence="1">
    <location>
        <begin position="270"/>
        <end position="282"/>
    </location>
</feature>
<feature type="compositionally biased region" description="Polar residues" evidence="1">
    <location>
        <begin position="124"/>
        <end position="152"/>
    </location>
</feature>
<dbReference type="PANTHER" id="PTHR33137:SF4">
    <property type="entry name" value="MEDIATOR OF RNA POLYMERASE II TRANSCRIPTION SUBUNIT 15A-RELATED"/>
    <property type="match status" value="1"/>
</dbReference>
<feature type="domain" description="ARC105/Med15 mediator subunit C-terminal" evidence="2">
    <location>
        <begin position="692"/>
        <end position="769"/>
    </location>
</feature>
<feature type="region of interest" description="Disordered" evidence="1">
    <location>
        <begin position="418"/>
        <end position="472"/>
    </location>
</feature>
<dbReference type="Proteomes" id="UP001412067">
    <property type="component" value="Unassembled WGS sequence"/>
</dbReference>
<feature type="region of interest" description="Disordered" evidence="1">
    <location>
        <begin position="313"/>
        <end position="332"/>
    </location>
</feature>
<feature type="compositionally biased region" description="Low complexity" evidence="1">
    <location>
        <begin position="313"/>
        <end position="327"/>
    </location>
</feature>
<feature type="region of interest" description="Disordered" evidence="1">
    <location>
        <begin position="261"/>
        <end position="282"/>
    </location>
</feature>
<dbReference type="InterPro" id="IPR044661">
    <property type="entry name" value="MED15a/b/c-like"/>
</dbReference>
<evidence type="ECO:0000313" key="3">
    <source>
        <dbReference type="EMBL" id="KAK8967306.1"/>
    </source>
</evidence>
<evidence type="ECO:0000259" key="2">
    <source>
        <dbReference type="Pfam" id="PF21539"/>
    </source>
</evidence>
<feature type="compositionally biased region" description="Low complexity" evidence="1">
    <location>
        <begin position="153"/>
        <end position="164"/>
    </location>
</feature>
<protein>
    <submittedName>
        <fullName evidence="3">Mediator of RNA polymerase II transcription subunit 15a</fullName>
    </submittedName>
</protein>
<proteinExistence type="predicted"/>
<feature type="compositionally biased region" description="Polar residues" evidence="1">
    <location>
        <begin position="379"/>
        <end position="403"/>
    </location>
</feature>
<dbReference type="Pfam" id="PF21539">
    <property type="entry name" value="Med15_C"/>
    <property type="match status" value="1"/>
</dbReference>
<sequence>MNNVSSQLLNLASVDSTAQTGHNGADWQEEAYQKIQAMKEAHFAELQDFHLKISLKLHQLDLTPHAKQSENYEKLKNFKMMLDRLVAFLQISKNNITPILNDKLQQYERQLINMLASNRRQKVMPSQQQGLQQFQHPVGHSQSASLHQPSQVMQAQQQDNNENQAQQMNMTSAVPSSMQHGAMTLSSLAPPAAQQNITNSVQVASDLDPVQVSSFGSLQQGSMGSVQQNGLSPLQNSVSTTQQTNLNNLSQNSMNSLQANNTSLQSSNALQQQHLKQQQQEHLLPSQQLKQQLQQRQIQQHLLQQQQQQRQQLLQLPQQPKQQQPSQMPVHQMSQLHPMNELNELKARQGISIKPGLYPPSYAGGQRHSHQQHKPGTSFPISSPQNLQASSPQISHNSSPQTDQHALLPILTKAGTPVQSTGSPFVVASPSTPIAPSPIPGDSEKLVSAAPSHQSGGHTTLQQPSSGPSQVQAISVATPGISASPLLAEFISQEGNPPNSSTMLRTSASERPLERLIKAIQSVSPKALSSAVSDITSVVSMIDRIAGSAPGNGSRAAVGEDLVAMTKCRLQARNFMSQDGGAAVKKMKRHTSAMPLNNVSSPGSVNDNFMRFNSLESLEMEATATSRFKKQKTEVNHGLQEEIREINRRLIDTVVSICDEDSNSVAAAASEGGEGIIVKCSYTAVALSPSLKAHFASMHLSPIAPLRLLVPANYPNSSPLLLDKLQPEPSKEFEDLHIKAKSRFSLSLRCLSQPMSLGEMAGTWDACARKVIVEYAQQTGGGSFSSTYGTWENCVGA</sequence>
<dbReference type="EMBL" id="JBBWWR010000005">
    <property type="protein sequence ID" value="KAK8967306.1"/>
    <property type="molecule type" value="Genomic_DNA"/>
</dbReference>
<gene>
    <name evidence="3" type="primary">MED15A</name>
    <name evidence="3" type="ORF">KSP40_PGU022302</name>
</gene>
<evidence type="ECO:0000256" key="1">
    <source>
        <dbReference type="SAM" id="MobiDB-lite"/>
    </source>
</evidence>
<feature type="region of interest" description="Disordered" evidence="1">
    <location>
        <begin position="120"/>
        <end position="164"/>
    </location>
</feature>
<feature type="compositionally biased region" description="Polar residues" evidence="1">
    <location>
        <begin position="451"/>
        <end position="472"/>
    </location>
</feature>
<name>A0ABR2MT93_9ASPA</name>
<dbReference type="InterPro" id="IPR048386">
    <property type="entry name" value="Med15_C"/>
</dbReference>
<organism evidence="3 4">
    <name type="scientific">Platanthera guangdongensis</name>
    <dbReference type="NCBI Taxonomy" id="2320717"/>
    <lineage>
        <taxon>Eukaryota</taxon>
        <taxon>Viridiplantae</taxon>
        <taxon>Streptophyta</taxon>
        <taxon>Embryophyta</taxon>
        <taxon>Tracheophyta</taxon>
        <taxon>Spermatophyta</taxon>
        <taxon>Magnoliopsida</taxon>
        <taxon>Liliopsida</taxon>
        <taxon>Asparagales</taxon>
        <taxon>Orchidaceae</taxon>
        <taxon>Orchidoideae</taxon>
        <taxon>Orchideae</taxon>
        <taxon>Orchidinae</taxon>
        <taxon>Platanthera</taxon>
    </lineage>
</organism>
<reference evidence="3 4" key="1">
    <citation type="journal article" date="2022" name="Nat. Plants">
        <title>Genomes of leafy and leafless Platanthera orchids illuminate the evolution of mycoheterotrophy.</title>
        <authorList>
            <person name="Li M.H."/>
            <person name="Liu K.W."/>
            <person name="Li Z."/>
            <person name="Lu H.C."/>
            <person name="Ye Q.L."/>
            <person name="Zhang D."/>
            <person name="Wang J.Y."/>
            <person name="Li Y.F."/>
            <person name="Zhong Z.M."/>
            <person name="Liu X."/>
            <person name="Yu X."/>
            <person name="Liu D.K."/>
            <person name="Tu X.D."/>
            <person name="Liu B."/>
            <person name="Hao Y."/>
            <person name="Liao X.Y."/>
            <person name="Jiang Y.T."/>
            <person name="Sun W.H."/>
            <person name="Chen J."/>
            <person name="Chen Y.Q."/>
            <person name="Ai Y."/>
            <person name="Zhai J.W."/>
            <person name="Wu S.S."/>
            <person name="Zhou Z."/>
            <person name="Hsiao Y.Y."/>
            <person name="Wu W.L."/>
            <person name="Chen Y.Y."/>
            <person name="Lin Y.F."/>
            <person name="Hsu J.L."/>
            <person name="Li C.Y."/>
            <person name="Wang Z.W."/>
            <person name="Zhao X."/>
            <person name="Zhong W.Y."/>
            <person name="Ma X.K."/>
            <person name="Ma L."/>
            <person name="Huang J."/>
            <person name="Chen G.Z."/>
            <person name="Huang M.Z."/>
            <person name="Huang L."/>
            <person name="Peng D.H."/>
            <person name="Luo Y.B."/>
            <person name="Zou S.Q."/>
            <person name="Chen S.P."/>
            <person name="Lan S."/>
            <person name="Tsai W.C."/>
            <person name="Van de Peer Y."/>
            <person name="Liu Z.J."/>
        </authorList>
    </citation>
    <scope>NUCLEOTIDE SEQUENCE [LARGE SCALE GENOMIC DNA]</scope>
    <source>
        <strain evidence="3">Lor288</strain>
    </source>
</reference>
<keyword evidence="4" id="KW-1185">Reference proteome</keyword>